<dbReference type="EMBL" id="NIVC01003093">
    <property type="protein sequence ID" value="PAA53407.1"/>
    <property type="molecule type" value="Genomic_DNA"/>
</dbReference>
<evidence type="ECO:0000313" key="2">
    <source>
        <dbReference type="Proteomes" id="UP000215902"/>
    </source>
</evidence>
<evidence type="ECO:0000313" key="1">
    <source>
        <dbReference type="EMBL" id="PAA53407.1"/>
    </source>
</evidence>
<keyword evidence="2" id="KW-1185">Reference proteome</keyword>
<reference evidence="1 2" key="1">
    <citation type="submission" date="2017-06" db="EMBL/GenBank/DDBJ databases">
        <title>A platform for efficient transgenesis in Macrostomum lignano, a flatworm model organism for stem cell research.</title>
        <authorList>
            <person name="Berezikov E."/>
        </authorList>
    </citation>
    <scope>NUCLEOTIDE SEQUENCE [LARGE SCALE GENOMIC DNA]</scope>
    <source>
        <strain evidence="1">DV1</strain>
        <tissue evidence="1">Whole organism</tissue>
    </source>
</reference>
<organism evidence="1 2">
    <name type="scientific">Macrostomum lignano</name>
    <dbReference type="NCBI Taxonomy" id="282301"/>
    <lineage>
        <taxon>Eukaryota</taxon>
        <taxon>Metazoa</taxon>
        <taxon>Spiralia</taxon>
        <taxon>Lophotrochozoa</taxon>
        <taxon>Platyhelminthes</taxon>
        <taxon>Rhabditophora</taxon>
        <taxon>Macrostomorpha</taxon>
        <taxon>Macrostomida</taxon>
        <taxon>Macrostomidae</taxon>
        <taxon>Macrostomum</taxon>
    </lineage>
</organism>
<gene>
    <name evidence="1" type="ORF">BOX15_Mlig007610g2</name>
</gene>
<dbReference type="Proteomes" id="UP000215902">
    <property type="component" value="Unassembled WGS sequence"/>
</dbReference>
<dbReference type="AlphaFoldDB" id="A0A267DXQ6"/>
<protein>
    <recommendedName>
        <fullName evidence="3">Proteasome assembly chaperone 1</fullName>
    </recommendedName>
</protein>
<proteinExistence type="predicted"/>
<dbReference type="OrthoDB" id="9989228at2759"/>
<sequence>SANPAREVAVMSSSSRIAVFSRMAEDQLYLNRACLVGYCDLNASSLRALLGIEARVEFWDLDVPGLPCGRDDGAQQQLLLPACERWDGTPPMEGELKPLQVLNLKYEQYSLILVNSHVPPSRVHLVMQRVFQLFEQFKVSRVHLLSCLHLPDAAANPIELLDDIDNRADGGAARLTETAFNGAADRLDPGLPSLDLTASPVRDAFLCCFVQFALVDRLPFTLLACVRHRAKVASVDSPSVAAFQACLADRLGLAFSLERSLNGIRFHRQPVSAGGDSGMYV</sequence>
<evidence type="ECO:0008006" key="3">
    <source>
        <dbReference type="Google" id="ProtNLM"/>
    </source>
</evidence>
<accession>A0A267DXQ6</accession>
<name>A0A267DXQ6_9PLAT</name>
<feature type="non-terminal residue" evidence="1">
    <location>
        <position position="1"/>
    </location>
</feature>
<comment type="caution">
    <text evidence="1">The sequence shown here is derived from an EMBL/GenBank/DDBJ whole genome shotgun (WGS) entry which is preliminary data.</text>
</comment>